<reference evidence="1 2" key="1">
    <citation type="submission" date="2016-01" db="EMBL/GenBank/DDBJ databases">
        <title>Streptomyces amritsarensis strain MTCC 11845 genome sequencing and assembly.</title>
        <authorList>
            <person name="Sharma D."/>
            <person name="Nair G.R."/>
            <person name="Kaur G."/>
            <person name="Manhas R.K."/>
            <person name="Mayilraj S."/>
        </authorList>
    </citation>
    <scope>NUCLEOTIDE SEQUENCE [LARGE SCALE GENOMIC DNA]</scope>
    <source>
        <strain evidence="1 2">MTCC 11845</strain>
    </source>
</reference>
<name>A0ABX3G534_9ACTN</name>
<dbReference type="Proteomes" id="UP000187151">
    <property type="component" value="Unassembled WGS sequence"/>
</dbReference>
<sequence>MLTPYPYPHPYTAASACPVAPYPGTAGQAVLAEGLSCSMTLPASPRSAGIARQAVRAALHAYALDPLEPTAVQAASELLGSAWRMDPYGELYLSVRFRDDELRVIVYDAHPAHTHPRLAALCEARRRSTLRVFSALVRDHGGNWGLGPSREPGGGTRTWATLPHRPLAGRVKA</sequence>
<dbReference type="Gene3D" id="3.30.565.10">
    <property type="entry name" value="Histidine kinase-like ATPase, C-terminal domain"/>
    <property type="match status" value="1"/>
</dbReference>
<protein>
    <recommendedName>
        <fullName evidence="3">Regulatory protein</fullName>
    </recommendedName>
</protein>
<organism evidence="1 2">
    <name type="scientific">Streptomyces amritsarensis</name>
    <dbReference type="NCBI Taxonomy" id="681158"/>
    <lineage>
        <taxon>Bacteria</taxon>
        <taxon>Bacillati</taxon>
        <taxon>Actinomycetota</taxon>
        <taxon>Actinomycetes</taxon>
        <taxon>Kitasatosporales</taxon>
        <taxon>Streptomycetaceae</taxon>
        <taxon>Streptomyces</taxon>
    </lineage>
</organism>
<dbReference type="RefSeq" id="WP_076044311.1">
    <property type="nucleotide sequence ID" value="NZ_MQUR01000032.1"/>
</dbReference>
<gene>
    <name evidence="1" type="ORF">AVW11_15890</name>
</gene>
<evidence type="ECO:0000313" key="2">
    <source>
        <dbReference type="Proteomes" id="UP000187151"/>
    </source>
</evidence>
<accession>A0ABX3G534</accession>
<keyword evidence="2" id="KW-1185">Reference proteome</keyword>
<evidence type="ECO:0000313" key="1">
    <source>
        <dbReference type="EMBL" id="OLZ66082.1"/>
    </source>
</evidence>
<dbReference type="EMBL" id="MQUR01000032">
    <property type="protein sequence ID" value="OLZ66082.1"/>
    <property type="molecule type" value="Genomic_DNA"/>
</dbReference>
<evidence type="ECO:0008006" key="3">
    <source>
        <dbReference type="Google" id="ProtNLM"/>
    </source>
</evidence>
<proteinExistence type="predicted"/>
<dbReference type="InterPro" id="IPR036890">
    <property type="entry name" value="HATPase_C_sf"/>
</dbReference>
<comment type="caution">
    <text evidence="1">The sequence shown here is derived from an EMBL/GenBank/DDBJ whole genome shotgun (WGS) entry which is preliminary data.</text>
</comment>